<keyword evidence="1" id="KW-0472">Membrane</keyword>
<sequence>MRKPALFLIRLYQKTLSPDHGPLKAKFPHGYCKYKPTCSEYTYQAIEKYGIIKGISLGSWRILRCNPFSKGGEDPVK</sequence>
<dbReference type="SMART" id="SM01234">
    <property type="entry name" value="Haemolytic"/>
    <property type="match status" value="1"/>
</dbReference>
<dbReference type="GO" id="GO:0005886">
    <property type="term" value="C:plasma membrane"/>
    <property type="evidence" value="ECO:0007669"/>
    <property type="project" value="UniProtKB-SubCell"/>
</dbReference>
<dbReference type="AlphaFoldDB" id="A0A419DGI2"/>
<comment type="similarity">
    <text evidence="1">Belongs to the UPF0161 family.</text>
</comment>
<dbReference type="Proteomes" id="UP000285655">
    <property type="component" value="Unassembled WGS sequence"/>
</dbReference>
<dbReference type="NCBIfam" id="TIGR00278">
    <property type="entry name" value="membrane protein insertion efficiency factor YidD"/>
    <property type="match status" value="1"/>
</dbReference>
<dbReference type="EMBL" id="QZJW01000002">
    <property type="protein sequence ID" value="RJO62249.1"/>
    <property type="molecule type" value="Genomic_DNA"/>
</dbReference>
<name>A0A419DGI2_9BACT</name>
<protein>
    <recommendedName>
        <fullName evidence="1">Putative membrane protein insertion efficiency factor</fullName>
    </recommendedName>
</protein>
<evidence type="ECO:0000256" key="1">
    <source>
        <dbReference type="HAMAP-Rule" id="MF_00386"/>
    </source>
</evidence>
<evidence type="ECO:0000313" key="2">
    <source>
        <dbReference type="EMBL" id="RJO62249.1"/>
    </source>
</evidence>
<reference evidence="2 3" key="1">
    <citation type="journal article" date="2017" name="ISME J.">
        <title>Energy and carbon metabolisms in a deep terrestrial subsurface fluid microbial community.</title>
        <authorList>
            <person name="Momper L."/>
            <person name="Jungbluth S.P."/>
            <person name="Lee M.D."/>
            <person name="Amend J.P."/>
        </authorList>
    </citation>
    <scope>NUCLEOTIDE SEQUENCE [LARGE SCALE GENOMIC DNA]</scope>
    <source>
        <strain evidence="2">SURF_29</strain>
    </source>
</reference>
<comment type="caution">
    <text evidence="2">The sequence shown here is derived from an EMBL/GenBank/DDBJ whole genome shotgun (WGS) entry which is preliminary data.</text>
</comment>
<dbReference type="Pfam" id="PF01809">
    <property type="entry name" value="YidD"/>
    <property type="match status" value="1"/>
</dbReference>
<comment type="subcellular location">
    <subcellularLocation>
        <location evidence="1">Cell membrane</location>
        <topology evidence="1">Peripheral membrane protein</topology>
        <orientation evidence="1">Cytoplasmic side</orientation>
    </subcellularLocation>
</comment>
<keyword evidence="1" id="KW-1003">Cell membrane</keyword>
<gene>
    <name evidence="2" type="primary">yidD</name>
    <name evidence="2" type="ORF">C4544_00125</name>
</gene>
<dbReference type="PANTHER" id="PTHR33383">
    <property type="entry name" value="MEMBRANE PROTEIN INSERTION EFFICIENCY FACTOR-RELATED"/>
    <property type="match status" value="1"/>
</dbReference>
<evidence type="ECO:0000313" key="3">
    <source>
        <dbReference type="Proteomes" id="UP000285655"/>
    </source>
</evidence>
<comment type="function">
    <text evidence="1">Could be involved in insertion of integral membrane proteins into the membrane.</text>
</comment>
<dbReference type="HAMAP" id="MF_00386">
    <property type="entry name" value="UPF0161_YidD"/>
    <property type="match status" value="1"/>
</dbReference>
<organism evidence="2 3">
    <name type="scientific">candidate division WS5 bacterium</name>
    <dbReference type="NCBI Taxonomy" id="2093353"/>
    <lineage>
        <taxon>Bacteria</taxon>
        <taxon>candidate division WS5</taxon>
    </lineage>
</organism>
<dbReference type="InterPro" id="IPR002696">
    <property type="entry name" value="Membr_insert_effic_factor_YidD"/>
</dbReference>
<dbReference type="PANTHER" id="PTHR33383:SF1">
    <property type="entry name" value="MEMBRANE PROTEIN INSERTION EFFICIENCY FACTOR-RELATED"/>
    <property type="match status" value="1"/>
</dbReference>
<proteinExistence type="inferred from homology"/>
<accession>A0A419DGI2</accession>